<dbReference type="InterPro" id="IPR029479">
    <property type="entry name" value="Nitroreductase"/>
</dbReference>
<dbReference type="Gene3D" id="3.40.109.10">
    <property type="entry name" value="NADH Oxidase"/>
    <property type="match status" value="1"/>
</dbReference>
<evidence type="ECO:0000256" key="3">
    <source>
        <dbReference type="SAM" id="Phobius"/>
    </source>
</evidence>
<keyword evidence="3" id="KW-0472">Membrane</keyword>
<evidence type="ECO:0000313" key="6">
    <source>
        <dbReference type="Proteomes" id="UP000051861"/>
    </source>
</evidence>
<dbReference type="PANTHER" id="PTHR43673:SF10">
    <property type="entry name" value="NADH DEHYDROGENASE_NAD(P)H NITROREDUCTASE XCC3605-RELATED"/>
    <property type="match status" value="1"/>
</dbReference>
<dbReference type="SUPFAM" id="SSF55469">
    <property type="entry name" value="FMN-dependent nitroreductase-like"/>
    <property type="match status" value="1"/>
</dbReference>
<feature type="domain" description="Nitroreductase" evidence="4">
    <location>
        <begin position="10"/>
        <end position="161"/>
    </location>
</feature>
<dbReference type="InterPro" id="IPR000415">
    <property type="entry name" value="Nitroreductase-like"/>
</dbReference>
<feature type="transmembrane region" description="Helical" evidence="3">
    <location>
        <begin position="107"/>
        <end position="135"/>
    </location>
</feature>
<dbReference type="Pfam" id="PF00881">
    <property type="entry name" value="Nitroreductase"/>
    <property type="match status" value="1"/>
</dbReference>
<evidence type="ECO:0000256" key="2">
    <source>
        <dbReference type="ARBA" id="ARBA00023002"/>
    </source>
</evidence>
<protein>
    <recommendedName>
        <fullName evidence="4">Nitroreductase domain-containing protein</fullName>
    </recommendedName>
</protein>
<dbReference type="PANTHER" id="PTHR43673">
    <property type="entry name" value="NAD(P)H NITROREDUCTASE YDGI-RELATED"/>
    <property type="match status" value="1"/>
</dbReference>
<dbReference type="GO" id="GO:0016491">
    <property type="term" value="F:oxidoreductase activity"/>
    <property type="evidence" value="ECO:0007669"/>
    <property type="project" value="UniProtKB-KW"/>
</dbReference>
<evidence type="ECO:0000259" key="4">
    <source>
        <dbReference type="Pfam" id="PF00881"/>
    </source>
</evidence>
<dbReference type="EMBL" id="LIZX01000049">
    <property type="protein sequence ID" value="KPJ68602.1"/>
    <property type="molecule type" value="Genomic_DNA"/>
</dbReference>
<gene>
    <name evidence="5" type="ORF">AMJ44_06255</name>
</gene>
<name>A0A0S7Y1Y4_UNCSA</name>
<organism evidence="5 6">
    <name type="scientific">candidate division WOR-1 bacterium DG_54_3</name>
    <dbReference type="NCBI Taxonomy" id="1703775"/>
    <lineage>
        <taxon>Bacteria</taxon>
        <taxon>Bacillati</taxon>
        <taxon>Saganbacteria</taxon>
    </lineage>
</organism>
<keyword evidence="2" id="KW-0560">Oxidoreductase</keyword>
<dbReference type="Proteomes" id="UP000051861">
    <property type="component" value="Unassembled WGS sequence"/>
</dbReference>
<evidence type="ECO:0000313" key="5">
    <source>
        <dbReference type="EMBL" id="KPJ68602.1"/>
    </source>
</evidence>
<feature type="transmembrane region" description="Helical" evidence="3">
    <location>
        <begin position="72"/>
        <end position="95"/>
    </location>
</feature>
<proteinExistence type="inferred from homology"/>
<keyword evidence="3" id="KW-1133">Transmembrane helix</keyword>
<comment type="caution">
    <text evidence="5">The sequence shown here is derived from an EMBL/GenBank/DDBJ whole genome shotgun (WGS) entry which is preliminary data.</text>
</comment>
<comment type="similarity">
    <text evidence="1">Belongs to the nitroreductase family.</text>
</comment>
<keyword evidence="3" id="KW-0812">Transmembrane</keyword>
<sequence length="183" mass="20924">MIKSKVFEIVKERYSVRKYADRPIEEEKLNLILEAARLAPSASNSQPWHFYVVKDKKKINALSQKMPLGTNLILNSFIALAPVVIVATAGPGSLLTRVASYIVNKKWYYIDVAIALEHMVLTAWELGIGSCWIGWFDEKKVKKLLDIPGEEEVIDMLTLGYPKEGRPPFPKHRKKIEEIVRFK</sequence>
<reference evidence="5 6" key="1">
    <citation type="journal article" date="2015" name="Microbiome">
        <title>Genomic resolution of linkages in carbon, nitrogen, and sulfur cycling among widespread estuary sediment bacteria.</title>
        <authorList>
            <person name="Baker B.J."/>
            <person name="Lazar C.S."/>
            <person name="Teske A.P."/>
            <person name="Dick G.J."/>
        </authorList>
    </citation>
    <scope>NUCLEOTIDE SEQUENCE [LARGE SCALE GENOMIC DNA]</scope>
    <source>
        <strain evidence="5">DG_54_3</strain>
    </source>
</reference>
<accession>A0A0S7Y1Y4</accession>
<evidence type="ECO:0000256" key="1">
    <source>
        <dbReference type="ARBA" id="ARBA00007118"/>
    </source>
</evidence>
<dbReference type="AlphaFoldDB" id="A0A0S7Y1Y4"/>